<name>A0AC61QV76_9FIRM</name>
<reference evidence="1" key="1">
    <citation type="submission" date="2019-04" db="EMBL/GenBank/DDBJ databases">
        <title>Microbes associate with the intestines of laboratory mice.</title>
        <authorList>
            <person name="Navarre W."/>
            <person name="Wong E."/>
            <person name="Huang K."/>
            <person name="Tropini C."/>
            <person name="Ng K."/>
            <person name="Yu B."/>
        </authorList>
    </citation>
    <scope>NUCLEOTIDE SEQUENCE</scope>
    <source>
        <strain evidence="1">NM72_1-8</strain>
    </source>
</reference>
<proteinExistence type="predicted"/>
<evidence type="ECO:0000313" key="1">
    <source>
        <dbReference type="EMBL" id="TGX96332.1"/>
    </source>
</evidence>
<dbReference type="Proteomes" id="UP000307720">
    <property type="component" value="Unassembled WGS sequence"/>
</dbReference>
<keyword evidence="2" id="KW-1185">Reference proteome</keyword>
<gene>
    <name evidence="1" type="ORF">E5357_16455</name>
</gene>
<dbReference type="EMBL" id="SRZB01000068">
    <property type="protein sequence ID" value="TGX96332.1"/>
    <property type="molecule type" value="Genomic_DNA"/>
</dbReference>
<organism evidence="1 2">
    <name type="scientific">Hominisplanchenecus murintestinalis</name>
    <dbReference type="NCBI Taxonomy" id="2941517"/>
    <lineage>
        <taxon>Bacteria</taxon>
        <taxon>Bacillati</taxon>
        <taxon>Bacillota</taxon>
        <taxon>Clostridia</taxon>
        <taxon>Lachnospirales</taxon>
        <taxon>Lachnospiraceae</taxon>
        <taxon>Hominisplanchenecus</taxon>
    </lineage>
</organism>
<accession>A0AC61QV76</accession>
<comment type="caution">
    <text evidence="1">The sequence shown here is derived from an EMBL/GenBank/DDBJ whole genome shotgun (WGS) entry which is preliminary data.</text>
</comment>
<sequence>MADSYKAEGSLIRDYNKLSQEHKEKVWKYIKNLIRLQKAEKEVADKLYELKGSPKTQTEEYTTGEIFCDFCGKPQNEANRLIAGPDVYICDECARICGEILDEVEEEDKGNHEI</sequence>
<evidence type="ECO:0000313" key="2">
    <source>
        <dbReference type="Proteomes" id="UP000307720"/>
    </source>
</evidence>
<protein>
    <submittedName>
        <fullName evidence="1">Uncharacterized protein</fullName>
    </submittedName>
</protein>